<comment type="similarity">
    <text evidence="4">Belongs to the protein kinase superfamily.</text>
</comment>
<dbReference type="Proteomes" id="UP000077051">
    <property type="component" value="Unassembled WGS sequence"/>
</dbReference>
<name>A0A168MDA0_MUCCL</name>
<feature type="non-terminal residue" evidence="6">
    <location>
        <position position="1"/>
    </location>
</feature>
<evidence type="ECO:0000313" key="7">
    <source>
        <dbReference type="Proteomes" id="UP000077051"/>
    </source>
</evidence>
<dbReference type="GO" id="GO:0005524">
    <property type="term" value="F:ATP binding"/>
    <property type="evidence" value="ECO:0007669"/>
    <property type="project" value="UniProtKB-UniRule"/>
</dbReference>
<dbReference type="PROSITE" id="PS00107">
    <property type="entry name" value="PROTEIN_KINASE_ATP"/>
    <property type="match status" value="1"/>
</dbReference>
<dbReference type="GO" id="GO:0035556">
    <property type="term" value="P:intracellular signal transduction"/>
    <property type="evidence" value="ECO:0007669"/>
    <property type="project" value="TreeGrafter"/>
</dbReference>
<dbReference type="EMBL" id="AMYB01000003">
    <property type="protein sequence ID" value="OAD04748.1"/>
    <property type="molecule type" value="Genomic_DNA"/>
</dbReference>
<dbReference type="SMART" id="SM00220">
    <property type="entry name" value="S_TKc"/>
    <property type="match status" value="1"/>
</dbReference>
<evidence type="ECO:0000256" key="4">
    <source>
        <dbReference type="RuleBase" id="RU000304"/>
    </source>
</evidence>
<dbReference type="InterPro" id="IPR011009">
    <property type="entry name" value="Kinase-like_dom_sf"/>
</dbReference>
<dbReference type="AlphaFoldDB" id="A0A168MDA0"/>
<evidence type="ECO:0000256" key="2">
    <source>
        <dbReference type="ARBA" id="ARBA00022840"/>
    </source>
</evidence>
<dbReference type="OrthoDB" id="10252171at2759"/>
<keyword evidence="1 3" id="KW-0547">Nucleotide-binding</keyword>
<dbReference type="PANTHER" id="PTHR24346">
    <property type="entry name" value="MAP/MICROTUBULE AFFINITY-REGULATING KINASE"/>
    <property type="match status" value="1"/>
</dbReference>
<evidence type="ECO:0000256" key="3">
    <source>
        <dbReference type="PROSITE-ProRule" id="PRU10141"/>
    </source>
</evidence>
<dbReference type="GO" id="GO:0005634">
    <property type="term" value="C:nucleus"/>
    <property type="evidence" value="ECO:0007669"/>
    <property type="project" value="TreeGrafter"/>
</dbReference>
<sequence length="266" mass="31291">EKRRHPLDEYVILETLGQGTYGMAKLAFRKDDPSQKKLVIKYIIKSKIIVDSWIRDRQLGSIPMEIHILRTLQKYPHVNCCRLLTSSEDEDYYFVVMELLGDGMDLFDYIEVNKNMSENEMRAIFYQVACAVKHLHQHRIVHRDIKDENIILDQQGTVHLIDFGCATYYRKDRKFDTFTGTLEYCAPEILKGKPYAGPPQDIWASGILLYTLMYRENPFYNIDDIMETELRVPHVVSSDSLDLLQKMLQRDIDKRITVDEVLEHPW</sequence>
<accession>A0A168MDA0</accession>
<dbReference type="Gene3D" id="1.10.510.10">
    <property type="entry name" value="Transferase(Phosphotransferase) domain 1"/>
    <property type="match status" value="1"/>
</dbReference>
<evidence type="ECO:0000313" key="6">
    <source>
        <dbReference type="EMBL" id="OAD04748.1"/>
    </source>
</evidence>
<feature type="binding site" evidence="3">
    <location>
        <position position="45"/>
    </location>
    <ligand>
        <name>ATP</name>
        <dbReference type="ChEBI" id="CHEBI:30616"/>
    </ligand>
</feature>
<dbReference type="FunFam" id="1.10.510.10:FF:000320">
    <property type="entry name" value="Serine/threonine protein kinase"/>
    <property type="match status" value="1"/>
</dbReference>
<dbReference type="GO" id="GO:0005829">
    <property type="term" value="C:cytosol"/>
    <property type="evidence" value="ECO:0007669"/>
    <property type="project" value="TreeGrafter"/>
</dbReference>
<dbReference type="InterPro" id="IPR000719">
    <property type="entry name" value="Prot_kinase_dom"/>
</dbReference>
<dbReference type="PROSITE" id="PS00108">
    <property type="entry name" value="PROTEIN_KINASE_ST"/>
    <property type="match status" value="1"/>
</dbReference>
<dbReference type="SUPFAM" id="SSF56112">
    <property type="entry name" value="Protein kinase-like (PK-like)"/>
    <property type="match status" value="1"/>
</dbReference>
<dbReference type="InterPro" id="IPR017441">
    <property type="entry name" value="Protein_kinase_ATP_BS"/>
</dbReference>
<feature type="non-terminal residue" evidence="6">
    <location>
        <position position="266"/>
    </location>
</feature>
<gene>
    <name evidence="6" type="ORF">MUCCIDRAFT_15556</name>
</gene>
<evidence type="ECO:0000256" key="1">
    <source>
        <dbReference type="ARBA" id="ARBA00022741"/>
    </source>
</evidence>
<keyword evidence="2 3" id="KW-0067">ATP-binding</keyword>
<dbReference type="PANTHER" id="PTHR24346:SF51">
    <property type="entry name" value="PAS DOMAIN-CONTAINING SERINE_THREONINE-PROTEIN KINASE"/>
    <property type="match status" value="1"/>
</dbReference>
<protein>
    <recommendedName>
        <fullName evidence="5">Protein kinase domain-containing protein</fullName>
    </recommendedName>
</protein>
<keyword evidence="4" id="KW-0723">Serine/threonine-protein kinase</keyword>
<dbReference type="STRING" id="747725.A0A168MDA0"/>
<keyword evidence="4" id="KW-0418">Kinase</keyword>
<proteinExistence type="inferred from homology"/>
<dbReference type="Pfam" id="PF00069">
    <property type="entry name" value="Pkinase"/>
    <property type="match status" value="1"/>
</dbReference>
<reference evidence="6 7" key="1">
    <citation type="submission" date="2015-06" db="EMBL/GenBank/DDBJ databases">
        <title>Expansion of signal transduction pathways in fungi by whole-genome duplication.</title>
        <authorList>
            <consortium name="DOE Joint Genome Institute"/>
            <person name="Corrochano L.M."/>
            <person name="Kuo A."/>
            <person name="Marcet-Houben M."/>
            <person name="Polaino S."/>
            <person name="Salamov A."/>
            <person name="Villalobos J.M."/>
            <person name="Alvarez M.I."/>
            <person name="Avalos J."/>
            <person name="Benito E.P."/>
            <person name="Benoit I."/>
            <person name="Burger G."/>
            <person name="Camino L.P."/>
            <person name="Canovas D."/>
            <person name="Cerda-Olmedo E."/>
            <person name="Cheng J.-F."/>
            <person name="Dominguez A."/>
            <person name="Elias M."/>
            <person name="Eslava A.P."/>
            <person name="Glaser F."/>
            <person name="Grimwood J."/>
            <person name="Gutierrez G."/>
            <person name="Heitman J."/>
            <person name="Henrissat B."/>
            <person name="Iturriaga E.A."/>
            <person name="Lang B.F."/>
            <person name="Lavin J.L."/>
            <person name="Lee S."/>
            <person name="Li W."/>
            <person name="Lindquist E."/>
            <person name="Lopez-Garcia S."/>
            <person name="Luque E.M."/>
            <person name="Marcos A.T."/>
            <person name="Martin J."/>
            <person name="Mccluskey K."/>
            <person name="Medina H.R."/>
            <person name="Miralles-Duran A."/>
            <person name="Miyazaki A."/>
            <person name="Munoz-Torres E."/>
            <person name="Oguiza J.A."/>
            <person name="Ohm R."/>
            <person name="Olmedo M."/>
            <person name="Orejas M."/>
            <person name="Ortiz-Castellanos L."/>
            <person name="Pisabarro A.G."/>
            <person name="Rodriguez-Romero J."/>
            <person name="Ruiz-Herrera J."/>
            <person name="Ruiz-Vazquez R."/>
            <person name="Sanz C."/>
            <person name="Schackwitz W."/>
            <person name="Schmutz J."/>
            <person name="Shahriari M."/>
            <person name="Shelest E."/>
            <person name="Silva-Franco F."/>
            <person name="Soanes D."/>
            <person name="Syed K."/>
            <person name="Tagua V.G."/>
            <person name="Talbot N.J."/>
            <person name="Thon M."/>
            <person name="De Vries R.P."/>
            <person name="Wiebenga A."/>
            <person name="Yadav J.S."/>
            <person name="Braun E.L."/>
            <person name="Baker S."/>
            <person name="Garre V."/>
            <person name="Horwitz B."/>
            <person name="Torres-Martinez S."/>
            <person name="Idnurm A."/>
            <person name="Herrera-Estrella A."/>
            <person name="Gabaldon T."/>
            <person name="Grigoriev I.V."/>
        </authorList>
    </citation>
    <scope>NUCLEOTIDE SEQUENCE [LARGE SCALE GENOMIC DNA]</scope>
    <source>
        <strain evidence="6 7">CBS 277.49</strain>
    </source>
</reference>
<organism evidence="6 7">
    <name type="scientific">Mucor lusitanicus CBS 277.49</name>
    <dbReference type="NCBI Taxonomy" id="747725"/>
    <lineage>
        <taxon>Eukaryota</taxon>
        <taxon>Fungi</taxon>
        <taxon>Fungi incertae sedis</taxon>
        <taxon>Mucoromycota</taxon>
        <taxon>Mucoromycotina</taxon>
        <taxon>Mucoromycetes</taxon>
        <taxon>Mucorales</taxon>
        <taxon>Mucorineae</taxon>
        <taxon>Mucoraceae</taxon>
        <taxon>Mucor</taxon>
    </lineage>
</organism>
<dbReference type="PROSITE" id="PS50011">
    <property type="entry name" value="PROTEIN_KINASE_DOM"/>
    <property type="match status" value="1"/>
</dbReference>
<keyword evidence="7" id="KW-1185">Reference proteome</keyword>
<dbReference type="VEuPathDB" id="FungiDB:MUCCIDRAFT_15556"/>
<feature type="domain" description="Protein kinase" evidence="5">
    <location>
        <begin position="10"/>
        <end position="266"/>
    </location>
</feature>
<dbReference type="GO" id="GO:0045719">
    <property type="term" value="P:negative regulation of glycogen biosynthetic process"/>
    <property type="evidence" value="ECO:0007669"/>
    <property type="project" value="TreeGrafter"/>
</dbReference>
<dbReference type="GO" id="GO:0004674">
    <property type="term" value="F:protein serine/threonine kinase activity"/>
    <property type="evidence" value="ECO:0007669"/>
    <property type="project" value="UniProtKB-KW"/>
</dbReference>
<keyword evidence="4" id="KW-0808">Transferase</keyword>
<evidence type="ECO:0000259" key="5">
    <source>
        <dbReference type="PROSITE" id="PS50011"/>
    </source>
</evidence>
<dbReference type="Gene3D" id="3.30.200.20">
    <property type="entry name" value="Phosphorylase Kinase, domain 1"/>
    <property type="match status" value="1"/>
</dbReference>
<dbReference type="InterPro" id="IPR008271">
    <property type="entry name" value="Ser/Thr_kinase_AS"/>
</dbReference>
<comment type="caution">
    <text evidence="6">The sequence shown here is derived from an EMBL/GenBank/DDBJ whole genome shotgun (WGS) entry which is preliminary data.</text>
</comment>